<dbReference type="CDD" id="cd02947">
    <property type="entry name" value="TRX_family"/>
    <property type="match status" value="1"/>
</dbReference>
<keyword evidence="2" id="KW-1185">Reference proteome</keyword>
<protein>
    <recommendedName>
        <fullName evidence="3">Thioredoxin domain-containing protein</fullName>
    </recommendedName>
</protein>
<sequence length="305" mass="34377">MARNPRVLVQQPFSSSVYAPHVHYQRLSSSVPIDSLIRLRAFTASYRNEYESTMETIRDECCMQSAASMRTNLVSYNCFHGFSNQVMISNKLLLFNLLCSFSSCAVHLPLIVQGFVENFPHVKIYHFLVFNLRKDDTYDAAMRMLNVSSMPLFLFFQNGKKVDKLVGDSIALLDKTIKNLYNPETSRRRHLFSSTTSHHADTTDQKLLLTVAITKQTQTEIDTRVSGDDGIDDGAREDRIRAWICDSTDECGEVSWGIGSGYVLHGGEKLGSGLGEQWRGVRVSEQRQAWARVWVSCGVNRASGS</sequence>
<dbReference type="AlphaFoldDB" id="A0AAW1X8L2"/>
<dbReference type="InterPro" id="IPR036249">
    <property type="entry name" value="Thioredoxin-like_sf"/>
</dbReference>
<evidence type="ECO:0008006" key="3">
    <source>
        <dbReference type="Google" id="ProtNLM"/>
    </source>
</evidence>
<dbReference type="EMBL" id="JBEDUW010000004">
    <property type="protein sequence ID" value="KAK9932824.1"/>
    <property type="molecule type" value="Genomic_DNA"/>
</dbReference>
<dbReference type="Gene3D" id="3.40.30.10">
    <property type="entry name" value="Glutaredoxin"/>
    <property type="match status" value="1"/>
</dbReference>
<gene>
    <name evidence="1" type="ORF">M0R45_020046</name>
</gene>
<evidence type="ECO:0000313" key="2">
    <source>
        <dbReference type="Proteomes" id="UP001457282"/>
    </source>
</evidence>
<evidence type="ECO:0000313" key="1">
    <source>
        <dbReference type="EMBL" id="KAK9932824.1"/>
    </source>
</evidence>
<accession>A0AAW1X8L2</accession>
<proteinExistence type="predicted"/>
<comment type="caution">
    <text evidence="1">The sequence shown here is derived from an EMBL/GenBank/DDBJ whole genome shotgun (WGS) entry which is preliminary data.</text>
</comment>
<dbReference type="SUPFAM" id="SSF52833">
    <property type="entry name" value="Thioredoxin-like"/>
    <property type="match status" value="1"/>
</dbReference>
<reference evidence="1 2" key="1">
    <citation type="journal article" date="2023" name="G3 (Bethesda)">
        <title>A chromosome-length genome assembly and annotation of blackberry (Rubus argutus, cv. 'Hillquist').</title>
        <authorList>
            <person name="Bruna T."/>
            <person name="Aryal R."/>
            <person name="Dudchenko O."/>
            <person name="Sargent D.J."/>
            <person name="Mead D."/>
            <person name="Buti M."/>
            <person name="Cavallini A."/>
            <person name="Hytonen T."/>
            <person name="Andres J."/>
            <person name="Pham M."/>
            <person name="Weisz D."/>
            <person name="Mascagni F."/>
            <person name="Usai G."/>
            <person name="Natali L."/>
            <person name="Bassil N."/>
            <person name="Fernandez G.E."/>
            <person name="Lomsadze A."/>
            <person name="Armour M."/>
            <person name="Olukolu B."/>
            <person name="Poorten T."/>
            <person name="Britton C."/>
            <person name="Davik J."/>
            <person name="Ashrafi H."/>
            <person name="Aiden E.L."/>
            <person name="Borodovsky M."/>
            <person name="Worthington M."/>
        </authorList>
    </citation>
    <scope>NUCLEOTIDE SEQUENCE [LARGE SCALE GENOMIC DNA]</scope>
    <source>
        <strain evidence="1">PI 553951</strain>
    </source>
</reference>
<organism evidence="1 2">
    <name type="scientific">Rubus argutus</name>
    <name type="common">Southern blackberry</name>
    <dbReference type="NCBI Taxonomy" id="59490"/>
    <lineage>
        <taxon>Eukaryota</taxon>
        <taxon>Viridiplantae</taxon>
        <taxon>Streptophyta</taxon>
        <taxon>Embryophyta</taxon>
        <taxon>Tracheophyta</taxon>
        <taxon>Spermatophyta</taxon>
        <taxon>Magnoliopsida</taxon>
        <taxon>eudicotyledons</taxon>
        <taxon>Gunneridae</taxon>
        <taxon>Pentapetalae</taxon>
        <taxon>rosids</taxon>
        <taxon>fabids</taxon>
        <taxon>Rosales</taxon>
        <taxon>Rosaceae</taxon>
        <taxon>Rosoideae</taxon>
        <taxon>Rosoideae incertae sedis</taxon>
        <taxon>Rubus</taxon>
    </lineage>
</organism>
<dbReference type="Proteomes" id="UP001457282">
    <property type="component" value="Unassembled WGS sequence"/>
</dbReference>
<name>A0AAW1X8L2_RUBAR</name>